<protein>
    <submittedName>
        <fullName evidence="1">Uncharacterized protein</fullName>
    </submittedName>
</protein>
<dbReference type="VEuPathDB" id="TrichDB:TRFO_21204"/>
<proteinExistence type="predicted"/>
<comment type="caution">
    <text evidence="1">The sequence shown here is derived from an EMBL/GenBank/DDBJ whole genome shotgun (WGS) entry which is preliminary data.</text>
</comment>
<dbReference type="EMBL" id="MLAK01000630">
    <property type="protein sequence ID" value="OHT09775.1"/>
    <property type="molecule type" value="Genomic_DNA"/>
</dbReference>
<dbReference type="GeneID" id="94836528"/>
<evidence type="ECO:0000313" key="2">
    <source>
        <dbReference type="Proteomes" id="UP000179807"/>
    </source>
</evidence>
<dbReference type="InterPro" id="IPR011989">
    <property type="entry name" value="ARM-like"/>
</dbReference>
<keyword evidence="2" id="KW-1185">Reference proteome</keyword>
<dbReference type="Proteomes" id="UP000179807">
    <property type="component" value="Unassembled WGS sequence"/>
</dbReference>
<gene>
    <name evidence="1" type="ORF">TRFO_21204</name>
</gene>
<dbReference type="RefSeq" id="XP_068362911.1">
    <property type="nucleotide sequence ID" value="XM_068501824.1"/>
</dbReference>
<dbReference type="SUPFAM" id="SSF48371">
    <property type="entry name" value="ARM repeat"/>
    <property type="match status" value="1"/>
</dbReference>
<dbReference type="Gene3D" id="1.25.10.10">
    <property type="entry name" value="Leucine-rich Repeat Variant"/>
    <property type="match status" value="1"/>
</dbReference>
<evidence type="ECO:0000313" key="1">
    <source>
        <dbReference type="EMBL" id="OHT09775.1"/>
    </source>
</evidence>
<dbReference type="InterPro" id="IPR016024">
    <property type="entry name" value="ARM-type_fold"/>
</dbReference>
<organism evidence="1 2">
    <name type="scientific">Tritrichomonas foetus</name>
    <dbReference type="NCBI Taxonomy" id="1144522"/>
    <lineage>
        <taxon>Eukaryota</taxon>
        <taxon>Metamonada</taxon>
        <taxon>Parabasalia</taxon>
        <taxon>Tritrichomonadida</taxon>
        <taxon>Tritrichomonadidae</taxon>
        <taxon>Tritrichomonas</taxon>
    </lineage>
</organism>
<sequence length="451" mass="52877">MEFKQDLRIKQTKFDDFCSDEIKTLDETHFTTADEEIDQNIKKKIISLSIEINKLCDIENVHLLSDSIDPLCEYFKDSRISNYCINELIASSSYFHLMNIFGAGNLPEQLEWSLVHFFIDVSYYHPTFNQHFCNHEKAFNYLQNLFIEAPKTKITEISKLMFNIASNCANCFSISYFTHVINRVLSKDEIISNRSSYFLINLFRNGPVEDLEFPPFALHVINRWMWHKSTKTIENLLWCILSWSRRTESFPSIFYETYLFDFVTSQLNKRNELLFRIALSICSTCLITKNDNFLRKIIEKIDFQFLISLFSMPNETSRIVLQFCSNLAACGPFYIDLLLNYGTHVEASVNFESLPFDNKIEIAYFFTACINSGTNEQASCFDSENYIEKLNDMFDMEDNLDLLILHSFIKLQEIKPEIVNYIDQETIEDFILNGFAPDLCRKIKFNAVENM</sequence>
<reference evidence="1" key="1">
    <citation type="submission" date="2016-10" db="EMBL/GenBank/DDBJ databases">
        <authorList>
            <person name="Benchimol M."/>
            <person name="Almeida L.G."/>
            <person name="Vasconcelos A.T."/>
            <person name="Perreira-Neves A."/>
            <person name="Rosa I.A."/>
            <person name="Tasca T."/>
            <person name="Bogo M.R."/>
            <person name="de Souza W."/>
        </authorList>
    </citation>
    <scope>NUCLEOTIDE SEQUENCE [LARGE SCALE GENOMIC DNA]</scope>
    <source>
        <strain evidence="1">K</strain>
    </source>
</reference>
<dbReference type="AlphaFoldDB" id="A0A1J4KEB8"/>
<name>A0A1J4KEB8_9EUKA</name>
<accession>A0A1J4KEB8</accession>